<name>A0A653ACQ3_UNCDX</name>
<evidence type="ECO:0000313" key="1">
    <source>
        <dbReference type="EMBL" id="VBB45413.1"/>
    </source>
</evidence>
<sequence length="104" mass="11489">MVEAAPEPMPDPEGCGGSFTFCLHIFSLFSIYIKIFPNDALSAFKEGKAFGHLEDRAGRAAWGWIGSRARGILRRVHQGVAEEVLGQDILILRIDDGAYGFMQF</sequence>
<protein>
    <submittedName>
        <fullName evidence="1">Uncharacterized protein</fullName>
    </submittedName>
</protein>
<proteinExistence type="predicted"/>
<dbReference type="EMBL" id="UPXX01000029">
    <property type="protein sequence ID" value="VBB45413.1"/>
    <property type="molecule type" value="Genomic_DNA"/>
</dbReference>
<dbReference type="AlphaFoldDB" id="A0A653ACQ3"/>
<accession>A0A653ACQ3</accession>
<reference evidence="1" key="1">
    <citation type="submission" date="2018-07" db="EMBL/GenBank/DDBJ databases">
        <authorList>
            <consortium name="Genoscope - CEA"/>
            <person name="William W."/>
        </authorList>
    </citation>
    <scope>NUCLEOTIDE SEQUENCE</scope>
    <source>
        <strain evidence="1">IK1</strain>
    </source>
</reference>
<organism evidence="1">
    <name type="scientific">Uncultured Desulfatiglans sp</name>
    <dbReference type="NCBI Taxonomy" id="1748965"/>
    <lineage>
        <taxon>Bacteria</taxon>
        <taxon>Pseudomonadati</taxon>
        <taxon>Thermodesulfobacteriota</taxon>
        <taxon>Desulfobacteria</taxon>
        <taxon>Desulfatiglandales</taxon>
        <taxon>Desulfatiglandaceae</taxon>
        <taxon>Desulfatiglans</taxon>
        <taxon>environmental samples</taxon>
    </lineage>
</organism>
<gene>
    <name evidence="1" type="ORF">TRIP_B350364</name>
</gene>